<feature type="domain" description="AGC-kinase C-terminal" evidence="8">
    <location>
        <begin position="94"/>
        <end position="164"/>
    </location>
</feature>
<evidence type="ECO:0000256" key="5">
    <source>
        <dbReference type="ARBA" id="ARBA00022777"/>
    </source>
</evidence>
<gene>
    <name evidence="9" type="ORF">X975_18796</name>
</gene>
<dbReference type="GO" id="GO:0005524">
    <property type="term" value="F:ATP binding"/>
    <property type="evidence" value="ECO:0007669"/>
    <property type="project" value="UniProtKB-KW"/>
</dbReference>
<evidence type="ECO:0000256" key="1">
    <source>
        <dbReference type="ARBA" id="ARBA00022527"/>
    </source>
</evidence>
<dbReference type="Proteomes" id="UP000054359">
    <property type="component" value="Unassembled WGS sequence"/>
</dbReference>
<evidence type="ECO:0000259" key="7">
    <source>
        <dbReference type="PROSITE" id="PS50011"/>
    </source>
</evidence>
<keyword evidence="6" id="KW-0067">ATP-binding</keyword>
<dbReference type="GO" id="GO:0004674">
    <property type="term" value="F:protein serine/threonine kinase activity"/>
    <property type="evidence" value="ECO:0007669"/>
    <property type="project" value="UniProtKB-KW"/>
</dbReference>
<evidence type="ECO:0000256" key="6">
    <source>
        <dbReference type="ARBA" id="ARBA00022840"/>
    </source>
</evidence>
<feature type="non-terminal residue" evidence="9">
    <location>
        <position position="233"/>
    </location>
</feature>
<dbReference type="AlphaFoldDB" id="A0A087TM20"/>
<feature type="domain" description="Protein kinase" evidence="7">
    <location>
        <begin position="1"/>
        <end position="93"/>
    </location>
</feature>
<dbReference type="OrthoDB" id="6413613at2759"/>
<name>A0A087TM20_STEMI</name>
<evidence type="ECO:0000313" key="9">
    <source>
        <dbReference type="EMBL" id="KFM66159.1"/>
    </source>
</evidence>
<protein>
    <submittedName>
        <fullName evidence="9">Ribosomal protein S6 kinase beta-1</fullName>
    </submittedName>
</protein>
<dbReference type="PANTHER" id="PTHR24351">
    <property type="entry name" value="RIBOSOMAL PROTEIN S6 KINASE"/>
    <property type="match status" value="1"/>
</dbReference>
<dbReference type="EMBL" id="KK115840">
    <property type="protein sequence ID" value="KFM66159.1"/>
    <property type="molecule type" value="Genomic_DNA"/>
</dbReference>
<dbReference type="InterPro" id="IPR000719">
    <property type="entry name" value="Prot_kinase_dom"/>
</dbReference>
<keyword evidence="4" id="KW-0547">Nucleotide-binding</keyword>
<evidence type="ECO:0000259" key="8">
    <source>
        <dbReference type="PROSITE" id="PS51285"/>
    </source>
</evidence>
<organism evidence="9 10">
    <name type="scientific">Stegodyphus mimosarum</name>
    <name type="common">African social velvet spider</name>
    <dbReference type="NCBI Taxonomy" id="407821"/>
    <lineage>
        <taxon>Eukaryota</taxon>
        <taxon>Metazoa</taxon>
        <taxon>Ecdysozoa</taxon>
        <taxon>Arthropoda</taxon>
        <taxon>Chelicerata</taxon>
        <taxon>Arachnida</taxon>
        <taxon>Araneae</taxon>
        <taxon>Araneomorphae</taxon>
        <taxon>Entelegynae</taxon>
        <taxon>Eresoidea</taxon>
        <taxon>Eresidae</taxon>
        <taxon>Stegodyphus</taxon>
    </lineage>
</organism>
<sequence length="233" mass="26355">MAPEILTQSGHGRAVDWWSLGALMYDMLTGSPPFQAENRKKTIEKILKHKLNFPHYVTSDSRDLIRKLLRRPVNQRLGSGPEDAEAIKCHPFFRHINWDDVLARRVEPPFKPPLVSEDDVSQFDPKFTSIAPYDSPDDSSLSESQNQIFCGFSYIAPSVLDEVFHSKSRSPIKYGLSPRGAFSPCRASPHFNYESPKPSPMQLEDHIPQAVSNVAQLPRSPAIPVRNRHNVKV</sequence>
<dbReference type="SMART" id="SM00133">
    <property type="entry name" value="S_TK_X"/>
    <property type="match status" value="1"/>
</dbReference>
<keyword evidence="10" id="KW-1185">Reference proteome</keyword>
<keyword evidence="1" id="KW-0723">Serine/threonine-protein kinase</keyword>
<keyword evidence="2" id="KW-0597">Phosphoprotein</keyword>
<dbReference type="SUPFAM" id="SSF56112">
    <property type="entry name" value="Protein kinase-like (PK-like)"/>
    <property type="match status" value="1"/>
</dbReference>
<dbReference type="InterPro" id="IPR017892">
    <property type="entry name" value="Pkinase_C"/>
</dbReference>
<keyword evidence="3" id="KW-0808">Transferase</keyword>
<reference evidence="9 10" key="1">
    <citation type="submission" date="2013-11" db="EMBL/GenBank/DDBJ databases">
        <title>Genome sequencing of Stegodyphus mimosarum.</title>
        <authorList>
            <person name="Bechsgaard J."/>
        </authorList>
    </citation>
    <scope>NUCLEOTIDE SEQUENCE [LARGE SCALE GENOMIC DNA]</scope>
</reference>
<dbReference type="Pfam" id="PF00069">
    <property type="entry name" value="Pkinase"/>
    <property type="match status" value="1"/>
</dbReference>
<dbReference type="PROSITE" id="PS50011">
    <property type="entry name" value="PROTEIN_KINASE_DOM"/>
    <property type="match status" value="1"/>
</dbReference>
<dbReference type="Gene3D" id="1.10.510.10">
    <property type="entry name" value="Transferase(Phosphotransferase) domain 1"/>
    <property type="match status" value="1"/>
</dbReference>
<evidence type="ECO:0000256" key="4">
    <source>
        <dbReference type="ARBA" id="ARBA00022741"/>
    </source>
</evidence>
<dbReference type="Pfam" id="PF00433">
    <property type="entry name" value="Pkinase_C"/>
    <property type="match status" value="1"/>
</dbReference>
<evidence type="ECO:0000313" key="10">
    <source>
        <dbReference type="Proteomes" id="UP000054359"/>
    </source>
</evidence>
<dbReference type="InterPro" id="IPR011009">
    <property type="entry name" value="Kinase-like_dom_sf"/>
</dbReference>
<evidence type="ECO:0000256" key="3">
    <source>
        <dbReference type="ARBA" id="ARBA00022679"/>
    </source>
</evidence>
<dbReference type="PROSITE" id="PS51285">
    <property type="entry name" value="AGC_KINASE_CTER"/>
    <property type="match status" value="1"/>
</dbReference>
<evidence type="ECO:0000256" key="2">
    <source>
        <dbReference type="ARBA" id="ARBA00022553"/>
    </source>
</evidence>
<dbReference type="InterPro" id="IPR000961">
    <property type="entry name" value="AGC-kinase_C"/>
</dbReference>
<dbReference type="Gene3D" id="3.30.200.20">
    <property type="entry name" value="Phosphorylase Kinase, domain 1"/>
    <property type="match status" value="1"/>
</dbReference>
<dbReference type="STRING" id="407821.A0A087TM20"/>
<proteinExistence type="predicted"/>
<keyword evidence="5 9" id="KW-0418">Kinase</keyword>
<accession>A0A087TM20</accession>